<dbReference type="Pfam" id="PF00877">
    <property type="entry name" value="NLPC_P60"/>
    <property type="match status" value="1"/>
</dbReference>
<name>A0A7K0CRC5_9ACTN</name>
<keyword evidence="3" id="KW-0378">Hydrolase</keyword>
<evidence type="ECO:0000256" key="3">
    <source>
        <dbReference type="ARBA" id="ARBA00022801"/>
    </source>
</evidence>
<feature type="coiled-coil region" evidence="5">
    <location>
        <begin position="77"/>
        <end position="132"/>
    </location>
</feature>
<gene>
    <name evidence="8" type="ORF">SRB5_54830</name>
</gene>
<dbReference type="InterPro" id="IPR000064">
    <property type="entry name" value="NLP_P60_dom"/>
</dbReference>
<dbReference type="OrthoDB" id="5177647at2"/>
<protein>
    <recommendedName>
        <fullName evidence="7">NlpC/P60 domain-containing protein</fullName>
    </recommendedName>
</protein>
<keyword evidence="2" id="KW-0645">Protease</keyword>
<evidence type="ECO:0000313" key="9">
    <source>
        <dbReference type="Proteomes" id="UP000466345"/>
    </source>
</evidence>
<dbReference type="AlphaFoldDB" id="A0A7K0CRC5"/>
<sequence>MSASNLRTVDHPHGVATKVPPNRGPIAARRLKEEELASVASHRRPKAPNRTRVSILTAGAAAAVALTSQAAHAEPSKSEVKKKVDALYEQAEAATEKYNAAKDHQEKLTDQVEKIQDQVARGQEELNELRDGLGALAAAQYRGGGVDPSVQLFLSSDPDSYLDKASALDQLGTKQADALKQISAKQRTLTQQRQEAGQKLQDLEQTRTELGKRKAEVQKKLSAAQEVLNKLTAAERAELAEANAASRSTSRPDLGNAPASSSRASAALSFAASKVGLPYVYGATGPSSFDCSGLTSAAYASAGVGIPRTSQAQYSGAGTQISESQLAPGDLVFYYSDLHHVGMYAGNGQIVHASNPTTGITYAPLHSMPYMGAVRVG</sequence>
<feature type="coiled-coil region" evidence="5">
    <location>
        <begin position="186"/>
        <end position="234"/>
    </location>
</feature>
<comment type="caution">
    <text evidence="8">The sequence shown here is derived from an EMBL/GenBank/DDBJ whole genome shotgun (WGS) entry which is preliminary data.</text>
</comment>
<proteinExistence type="inferred from homology"/>
<evidence type="ECO:0000313" key="8">
    <source>
        <dbReference type="EMBL" id="MQY15304.1"/>
    </source>
</evidence>
<evidence type="ECO:0000256" key="5">
    <source>
        <dbReference type="SAM" id="Coils"/>
    </source>
</evidence>
<evidence type="ECO:0000259" key="7">
    <source>
        <dbReference type="PROSITE" id="PS51935"/>
    </source>
</evidence>
<dbReference type="SUPFAM" id="SSF54001">
    <property type="entry name" value="Cysteine proteinases"/>
    <property type="match status" value="1"/>
</dbReference>
<dbReference type="PANTHER" id="PTHR47359">
    <property type="entry name" value="PEPTIDOGLYCAN DL-ENDOPEPTIDASE CWLO"/>
    <property type="match status" value="1"/>
</dbReference>
<evidence type="ECO:0000256" key="6">
    <source>
        <dbReference type="SAM" id="MobiDB-lite"/>
    </source>
</evidence>
<dbReference type="InterPro" id="IPR038765">
    <property type="entry name" value="Papain-like_cys_pep_sf"/>
</dbReference>
<evidence type="ECO:0000256" key="2">
    <source>
        <dbReference type="ARBA" id="ARBA00022670"/>
    </source>
</evidence>
<dbReference type="Gene3D" id="3.90.1720.10">
    <property type="entry name" value="endopeptidase domain like (from Nostoc punctiforme)"/>
    <property type="match status" value="1"/>
</dbReference>
<organism evidence="8 9">
    <name type="scientific">Streptomyces smaragdinus</name>
    <dbReference type="NCBI Taxonomy" id="2585196"/>
    <lineage>
        <taxon>Bacteria</taxon>
        <taxon>Bacillati</taxon>
        <taxon>Actinomycetota</taxon>
        <taxon>Actinomycetes</taxon>
        <taxon>Kitasatosporales</taxon>
        <taxon>Streptomycetaceae</taxon>
        <taxon>Streptomyces</taxon>
    </lineage>
</organism>
<reference evidence="8 9" key="1">
    <citation type="submission" date="2019-10" db="EMBL/GenBank/DDBJ databases">
        <title>Streptomyces smaragdinus sp. nov. and Streptomyces fabii sp. nov., isolated from the gut of fungus growing-termite Macrotermes natalensis.</title>
        <authorList>
            <person name="Schwitalla J."/>
            <person name="Benndorf R."/>
            <person name="Martin K."/>
            <person name="De Beer W."/>
            <person name="Kaster A.-K."/>
            <person name="Vollmers J."/>
            <person name="Poulsen M."/>
            <person name="Beemelmanns C."/>
        </authorList>
    </citation>
    <scope>NUCLEOTIDE SEQUENCE [LARGE SCALE GENOMIC DNA]</scope>
    <source>
        <strain evidence="8 9">RB5</strain>
    </source>
</reference>
<dbReference type="GO" id="GO:0008234">
    <property type="term" value="F:cysteine-type peptidase activity"/>
    <property type="evidence" value="ECO:0007669"/>
    <property type="project" value="UniProtKB-KW"/>
</dbReference>
<evidence type="ECO:0000256" key="1">
    <source>
        <dbReference type="ARBA" id="ARBA00007074"/>
    </source>
</evidence>
<accession>A0A7K0CRC5</accession>
<dbReference type="Gene3D" id="6.10.250.3150">
    <property type="match status" value="1"/>
</dbReference>
<dbReference type="InterPro" id="IPR051794">
    <property type="entry name" value="PG_Endopeptidase_C40"/>
</dbReference>
<dbReference type="EMBL" id="WEGJ01000031">
    <property type="protein sequence ID" value="MQY15304.1"/>
    <property type="molecule type" value="Genomic_DNA"/>
</dbReference>
<feature type="domain" description="NlpC/P60" evidence="7">
    <location>
        <begin position="261"/>
        <end position="377"/>
    </location>
</feature>
<keyword evidence="5" id="KW-0175">Coiled coil</keyword>
<comment type="similarity">
    <text evidence="1">Belongs to the peptidase C40 family.</text>
</comment>
<keyword evidence="9" id="KW-1185">Reference proteome</keyword>
<evidence type="ECO:0000256" key="4">
    <source>
        <dbReference type="ARBA" id="ARBA00022807"/>
    </source>
</evidence>
<keyword evidence="4" id="KW-0788">Thiol protease</keyword>
<feature type="region of interest" description="Disordered" evidence="6">
    <location>
        <begin position="1"/>
        <end position="26"/>
    </location>
</feature>
<dbReference type="PROSITE" id="PS51935">
    <property type="entry name" value="NLPC_P60"/>
    <property type="match status" value="1"/>
</dbReference>
<feature type="region of interest" description="Disordered" evidence="6">
    <location>
        <begin position="241"/>
        <end position="260"/>
    </location>
</feature>
<dbReference type="PANTHER" id="PTHR47359:SF3">
    <property type="entry name" value="NLP_P60 DOMAIN-CONTAINING PROTEIN-RELATED"/>
    <property type="match status" value="1"/>
</dbReference>
<dbReference type="Proteomes" id="UP000466345">
    <property type="component" value="Unassembled WGS sequence"/>
</dbReference>
<dbReference type="GO" id="GO:0006508">
    <property type="term" value="P:proteolysis"/>
    <property type="evidence" value="ECO:0007669"/>
    <property type="project" value="UniProtKB-KW"/>
</dbReference>